<dbReference type="Gene3D" id="1.20.5.490">
    <property type="entry name" value="Single helix bin"/>
    <property type="match status" value="1"/>
</dbReference>
<feature type="compositionally biased region" description="Low complexity" evidence="2">
    <location>
        <begin position="1"/>
        <end position="15"/>
    </location>
</feature>
<evidence type="ECO:0000313" key="5">
    <source>
        <dbReference type="WBParaSite" id="SSLN_0000630801-mRNA-1"/>
    </source>
</evidence>
<organism evidence="5">
    <name type="scientific">Schistocephalus solidus</name>
    <name type="common">Tapeworm</name>
    <dbReference type="NCBI Taxonomy" id="70667"/>
    <lineage>
        <taxon>Eukaryota</taxon>
        <taxon>Metazoa</taxon>
        <taxon>Spiralia</taxon>
        <taxon>Lophotrochozoa</taxon>
        <taxon>Platyhelminthes</taxon>
        <taxon>Cestoda</taxon>
        <taxon>Eucestoda</taxon>
        <taxon>Diphyllobothriidea</taxon>
        <taxon>Diphyllobothriidae</taxon>
        <taxon>Schistocephalus</taxon>
    </lineage>
</organism>
<protein>
    <submittedName>
        <fullName evidence="5">Chromatin modification-related protein EAF6</fullName>
    </submittedName>
</protein>
<gene>
    <name evidence="3" type="ORF">SSLN_LOCUS6113</name>
</gene>
<dbReference type="Proteomes" id="UP000275846">
    <property type="component" value="Unassembled WGS sequence"/>
</dbReference>
<evidence type="ECO:0000256" key="2">
    <source>
        <dbReference type="SAM" id="MobiDB-lite"/>
    </source>
</evidence>
<keyword evidence="1" id="KW-0175">Coiled coil</keyword>
<sequence>MSNEASADNAASSAAPDKSETTFMQKIRQIMPTFMNKPPRAVVKTPSQKKEELIEELQNQLTFKTVEIATLKTELNRYQAALDLKSAGRANRAHELDCIREDGFPRQRAIGVSAEPETTKTAKDERLKKYSKSASYVLKHAKLLPRITLLLQKEKAVEEAGGSFVSIRFVEV</sequence>
<dbReference type="STRING" id="70667.A0A183SPG5"/>
<feature type="coiled-coil region" evidence="1">
    <location>
        <begin position="47"/>
        <end position="74"/>
    </location>
</feature>
<reference evidence="3 4" key="2">
    <citation type="submission" date="2018-11" db="EMBL/GenBank/DDBJ databases">
        <authorList>
            <consortium name="Pathogen Informatics"/>
        </authorList>
    </citation>
    <scope>NUCLEOTIDE SEQUENCE [LARGE SCALE GENOMIC DNA]</scope>
    <source>
        <strain evidence="3 4">NST_G2</strain>
    </source>
</reference>
<evidence type="ECO:0000313" key="3">
    <source>
        <dbReference type="EMBL" id="VDL92498.1"/>
    </source>
</evidence>
<dbReference type="WBParaSite" id="SSLN_0000630801-mRNA-1">
    <property type="protein sequence ID" value="SSLN_0000630801-mRNA-1"/>
    <property type="gene ID" value="SSLN_0000630801"/>
</dbReference>
<dbReference type="AlphaFoldDB" id="A0A183SPG5"/>
<dbReference type="OrthoDB" id="63267at2759"/>
<feature type="region of interest" description="Disordered" evidence="2">
    <location>
        <begin position="1"/>
        <end position="23"/>
    </location>
</feature>
<proteinExistence type="predicted"/>
<name>A0A183SPG5_SCHSO</name>
<reference evidence="5" key="1">
    <citation type="submission" date="2016-06" db="UniProtKB">
        <authorList>
            <consortium name="WormBaseParasite"/>
        </authorList>
    </citation>
    <scope>IDENTIFICATION</scope>
</reference>
<keyword evidence="4" id="KW-1185">Reference proteome</keyword>
<dbReference type="EMBL" id="UYSU01033545">
    <property type="protein sequence ID" value="VDL92498.1"/>
    <property type="molecule type" value="Genomic_DNA"/>
</dbReference>
<evidence type="ECO:0000256" key="1">
    <source>
        <dbReference type="SAM" id="Coils"/>
    </source>
</evidence>
<evidence type="ECO:0000313" key="4">
    <source>
        <dbReference type="Proteomes" id="UP000275846"/>
    </source>
</evidence>
<accession>A0A183SPG5</accession>